<comment type="caution">
    <text evidence="1">The sequence shown here is derived from an EMBL/GenBank/DDBJ whole genome shotgun (WGS) entry which is preliminary data.</text>
</comment>
<reference evidence="1 2" key="1">
    <citation type="journal article" date="2020" name="ISME J.">
        <title>Comparative genomics reveals insights into cyanobacterial evolution and habitat adaptation.</title>
        <authorList>
            <person name="Chen M.Y."/>
            <person name="Teng W.K."/>
            <person name="Zhao L."/>
            <person name="Hu C.X."/>
            <person name="Zhou Y.K."/>
            <person name="Han B.P."/>
            <person name="Song L.R."/>
            <person name="Shu W.S."/>
        </authorList>
    </citation>
    <scope>NUCLEOTIDE SEQUENCE [LARGE SCALE GENOMIC DNA]</scope>
    <source>
        <strain evidence="1 2">FACHB-1040</strain>
    </source>
</reference>
<sequence>MNSEKILKQVFNHLAVANLVRSKTPVYSGIGFVSLGNPTVKNCMDFSISSVNGNQINNLSFIYKC</sequence>
<proteinExistence type="predicted"/>
<accession>A0ABR8BV71</accession>
<keyword evidence="2" id="KW-1185">Reference proteome</keyword>
<gene>
    <name evidence="1" type="ORF">H6F99_04865</name>
</gene>
<dbReference type="EMBL" id="JACJQT010000008">
    <property type="protein sequence ID" value="MBD2277671.1"/>
    <property type="molecule type" value="Genomic_DNA"/>
</dbReference>
<protein>
    <submittedName>
        <fullName evidence="1">Uncharacterized protein</fullName>
    </submittedName>
</protein>
<organism evidence="1 2">
    <name type="scientific">Aphanizomenon flos-aquae FACHB-1040</name>
    <dbReference type="NCBI Taxonomy" id="2692887"/>
    <lineage>
        <taxon>Bacteria</taxon>
        <taxon>Bacillati</taxon>
        <taxon>Cyanobacteriota</taxon>
        <taxon>Cyanophyceae</taxon>
        <taxon>Nostocales</taxon>
        <taxon>Aphanizomenonaceae</taxon>
        <taxon>Aphanizomenon</taxon>
    </lineage>
</organism>
<evidence type="ECO:0000313" key="1">
    <source>
        <dbReference type="EMBL" id="MBD2277671.1"/>
    </source>
</evidence>
<name>A0ABR8BV71_APHFL</name>
<evidence type="ECO:0000313" key="2">
    <source>
        <dbReference type="Proteomes" id="UP000606721"/>
    </source>
</evidence>
<dbReference type="Proteomes" id="UP000606721">
    <property type="component" value="Unassembled WGS sequence"/>
</dbReference>